<feature type="compositionally biased region" description="Polar residues" evidence="1">
    <location>
        <begin position="189"/>
        <end position="200"/>
    </location>
</feature>
<sequence length="223" mass="24603">MAALVMPLQKSDLNRVFVTDNSACSTLLAASAFPLPGDGDHAISSLNRRFVPSMLKIVTPAATKTFEKANQIGPMIFIGTAAFGMKKDPKDSQYTVFYDGNLFGKSESIVSHASAPRFQDKILVLKEKRYIVEISTPNFRNEIISAISKLEPQSPEDFVNKVIDVLFERKCIAEKPTIDPKWYEEETSGPDSHLQQSSHDPASVKQIMGIPNLLNPRPTPGLP</sequence>
<comment type="caution">
    <text evidence="2">The sequence shown here is derived from an EMBL/GenBank/DDBJ whole genome shotgun (WGS) entry which is preliminary data.</text>
</comment>
<evidence type="ECO:0000313" key="3">
    <source>
        <dbReference type="Proteomes" id="UP000518752"/>
    </source>
</evidence>
<organism evidence="2 3">
    <name type="scientific">Collybiopsis confluens</name>
    <dbReference type="NCBI Taxonomy" id="2823264"/>
    <lineage>
        <taxon>Eukaryota</taxon>
        <taxon>Fungi</taxon>
        <taxon>Dikarya</taxon>
        <taxon>Basidiomycota</taxon>
        <taxon>Agaricomycotina</taxon>
        <taxon>Agaricomycetes</taxon>
        <taxon>Agaricomycetidae</taxon>
        <taxon>Agaricales</taxon>
        <taxon>Marasmiineae</taxon>
        <taxon>Omphalotaceae</taxon>
        <taxon>Collybiopsis</taxon>
    </lineage>
</organism>
<keyword evidence="3" id="KW-1185">Reference proteome</keyword>
<name>A0A8H5H313_9AGAR</name>
<accession>A0A8H5H313</accession>
<evidence type="ECO:0000313" key="2">
    <source>
        <dbReference type="EMBL" id="KAF5375767.1"/>
    </source>
</evidence>
<evidence type="ECO:0000256" key="1">
    <source>
        <dbReference type="SAM" id="MobiDB-lite"/>
    </source>
</evidence>
<dbReference type="EMBL" id="JAACJN010000095">
    <property type="protein sequence ID" value="KAF5375767.1"/>
    <property type="molecule type" value="Genomic_DNA"/>
</dbReference>
<feature type="region of interest" description="Disordered" evidence="1">
    <location>
        <begin position="181"/>
        <end position="223"/>
    </location>
</feature>
<dbReference type="AlphaFoldDB" id="A0A8H5H313"/>
<proteinExistence type="predicted"/>
<protein>
    <submittedName>
        <fullName evidence="2">Uncharacterized protein</fullName>
    </submittedName>
</protein>
<reference evidence="2 3" key="1">
    <citation type="journal article" date="2020" name="ISME J.">
        <title>Uncovering the hidden diversity of litter-decomposition mechanisms in mushroom-forming fungi.</title>
        <authorList>
            <person name="Floudas D."/>
            <person name="Bentzer J."/>
            <person name="Ahren D."/>
            <person name="Johansson T."/>
            <person name="Persson P."/>
            <person name="Tunlid A."/>
        </authorList>
    </citation>
    <scope>NUCLEOTIDE SEQUENCE [LARGE SCALE GENOMIC DNA]</scope>
    <source>
        <strain evidence="2 3">CBS 406.79</strain>
    </source>
</reference>
<gene>
    <name evidence="2" type="ORF">D9757_009013</name>
</gene>
<dbReference type="Proteomes" id="UP000518752">
    <property type="component" value="Unassembled WGS sequence"/>
</dbReference>